<accession>A0A8E1WCY4</accession>
<evidence type="ECO:0000313" key="1">
    <source>
        <dbReference type="EMBL" id="MBB6465177.1"/>
    </source>
</evidence>
<reference evidence="1 2" key="1">
    <citation type="submission" date="2020-08" db="EMBL/GenBank/DDBJ databases">
        <title>Genomic Encyclopedia of Type Strains, Phase IV (KMG-IV): sequencing the most valuable type-strain genomes for metagenomic binning, comparative biology and taxonomic classification.</title>
        <authorList>
            <person name="Goeker M."/>
        </authorList>
    </citation>
    <scope>NUCLEOTIDE SEQUENCE [LARGE SCALE GENOMIC DNA]</scope>
    <source>
        <strain evidence="1 2">DSM 17454</strain>
    </source>
</reference>
<organism evidence="1 2">
    <name type="scientific">Aminobacter carboxidus</name>
    <dbReference type="NCBI Taxonomy" id="376165"/>
    <lineage>
        <taxon>Bacteria</taxon>
        <taxon>Pseudomonadati</taxon>
        <taxon>Pseudomonadota</taxon>
        <taxon>Alphaproteobacteria</taxon>
        <taxon>Hyphomicrobiales</taxon>
        <taxon>Phyllobacteriaceae</taxon>
        <taxon>Aminobacter</taxon>
    </lineage>
</organism>
<gene>
    <name evidence="1" type="ORF">HNQ96_001024</name>
</gene>
<name>A0A8E1WCY4_9HYPH</name>
<dbReference type="RefSeq" id="WP_184767669.1">
    <property type="nucleotide sequence ID" value="NZ_JACHGI010000001.1"/>
</dbReference>
<evidence type="ECO:0000313" key="2">
    <source>
        <dbReference type="Proteomes" id="UP000532373"/>
    </source>
</evidence>
<dbReference type="InterPro" id="IPR032710">
    <property type="entry name" value="NTF2-like_dom_sf"/>
</dbReference>
<dbReference type="Proteomes" id="UP000532373">
    <property type="component" value="Unassembled WGS sequence"/>
</dbReference>
<dbReference type="EMBL" id="JACHGI010000001">
    <property type="protein sequence ID" value="MBB6465177.1"/>
    <property type="molecule type" value="Genomic_DNA"/>
</dbReference>
<dbReference type="AlphaFoldDB" id="A0A8E1WCY4"/>
<comment type="caution">
    <text evidence="1">The sequence shown here is derived from an EMBL/GenBank/DDBJ whole genome shotgun (WGS) entry which is preliminary data.</text>
</comment>
<proteinExistence type="predicted"/>
<dbReference type="Gene3D" id="3.10.450.50">
    <property type="match status" value="1"/>
</dbReference>
<dbReference type="SUPFAM" id="SSF54427">
    <property type="entry name" value="NTF2-like"/>
    <property type="match status" value="1"/>
</dbReference>
<sequence length="152" mass="17347">MLLLKRDVKYRTRRHYLMTSGMMLTMCVGFAGNARADTSHETFLAEWYKRLELVDTKVLATLIASEAVFVLEEFGTSQTKDEFIAYLSEWREALSKVEVRYKVTSSTADSVTVRACYDFEDGPVLNREIYRFADGRIAGATQARLADGCRDF</sequence>
<protein>
    <submittedName>
        <fullName evidence="1">Uncharacterized protein</fullName>
    </submittedName>
</protein>